<protein>
    <submittedName>
        <fullName evidence="1">Uncharacterized protein</fullName>
    </submittedName>
</protein>
<evidence type="ECO:0000313" key="2">
    <source>
        <dbReference type="Proteomes" id="UP000054526"/>
    </source>
</evidence>
<gene>
    <name evidence="1" type="ORF">SD71_21180</name>
</gene>
<proteinExistence type="predicted"/>
<accession>A0ABR5A185</accession>
<evidence type="ECO:0000313" key="1">
    <source>
        <dbReference type="EMBL" id="KIL34182.1"/>
    </source>
</evidence>
<keyword evidence="2" id="KW-1185">Reference proteome</keyword>
<comment type="caution">
    <text evidence="1">The sequence shown here is derived from an EMBL/GenBank/DDBJ whole genome shotgun (WGS) entry which is preliminary data.</text>
</comment>
<name>A0ABR5A185_9BACL</name>
<organism evidence="1 2">
    <name type="scientific">Cohnella kolymensis</name>
    <dbReference type="NCBI Taxonomy" id="1590652"/>
    <lineage>
        <taxon>Bacteria</taxon>
        <taxon>Bacillati</taxon>
        <taxon>Bacillota</taxon>
        <taxon>Bacilli</taxon>
        <taxon>Bacillales</taxon>
        <taxon>Paenibacillaceae</taxon>
        <taxon>Cohnella</taxon>
    </lineage>
</organism>
<dbReference type="Proteomes" id="UP000054526">
    <property type="component" value="Unassembled WGS sequence"/>
</dbReference>
<sequence>MRGDSYVHYLIHKEPVEGGVVVFYRRNTKDDVLDVSAEFVRKTRSGWKMGYGGGLSTGKGEDVRIDDSSMYLPSTEGTEFGDSPFPMQFGYVQHPQESRIVIRDKATGLSKQAKIVEISRDFKLFYVFLDKSQGQQFEITTYNADGKMIRQESIDESLLSNASEGTETIQGEKLR</sequence>
<dbReference type="EMBL" id="JXAL01000034">
    <property type="protein sequence ID" value="KIL34182.1"/>
    <property type="molecule type" value="Genomic_DNA"/>
</dbReference>
<reference evidence="1 2" key="1">
    <citation type="submission" date="2014-12" db="EMBL/GenBank/DDBJ databases">
        <title>Draft genome sequence of Cohnella kolymensis strain B-2846.</title>
        <authorList>
            <person name="Karlyshev A.V."/>
            <person name="Kudryashova E.B."/>
        </authorList>
    </citation>
    <scope>NUCLEOTIDE SEQUENCE [LARGE SCALE GENOMIC DNA]</scope>
    <source>
        <strain evidence="1 2">VKM B-2846</strain>
    </source>
</reference>